<reference evidence="4 5" key="1">
    <citation type="submission" date="2018-06" db="EMBL/GenBank/DDBJ databases">
        <title>Genomic Encyclopedia of Archaeal and Bacterial Type Strains, Phase II (KMG-II): from individual species to whole genera.</title>
        <authorList>
            <person name="Goeker M."/>
        </authorList>
    </citation>
    <scope>NUCLEOTIDE SEQUENCE [LARGE SCALE GENOMIC DNA]</scope>
    <source>
        <strain evidence="4 5">ATCC BAA-1881</strain>
    </source>
</reference>
<evidence type="ECO:0000256" key="1">
    <source>
        <dbReference type="ARBA" id="ARBA00008950"/>
    </source>
</evidence>
<keyword evidence="2" id="KW-0479">Metal-binding</keyword>
<accession>A0A326UF36</accession>
<comment type="similarity">
    <text evidence="1 2">Belongs to the metallophosphoesterase superfamily. YfcE family.</text>
</comment>
<keyword evidence="5" id="KW-1185">Reference proteome</keyword>
<dbReference type="GO" id="GO:0046872">
    <property type="term" value="F:metal ion binding"/>
    <property type="evidence" value="ECO:0007669"/>
    <property type="project" value="UniProtKB-KW"/>
</dbReference>
<evidence type="ECO:0000259" key="3">
    <source>
        <dbReference type="Pfam" id="PF12850"/>
    </source>
</evidence>
<dbReference type="RefSeq" id="WP_111324566.1">
    <property type="nucleotide sequence ID" value="NZ_BIFX01000001.1"/>
</dbReference>
<dbReference type="NCBIfam" id="TIGR00040">
    <property type="entry name" value="yfcE"/>
    <property type="match status" value="1"/>
</dbReference>
<dbReference type="SUPFAM" id="SSF56300">
    <property type="entry name" value="Metallo-dependent phosphatases"/>
    <property type="match status" value="1"/>
</dbReference>
<dbReference type="Proteomes" id="UP000248806">
    <property type="component" value="Unassembled WGS sequence"/>
</dbReference>
<protein>
    <recommendedName>
        <fullName evidence="2">Phosphoesterase</fullName>
        <ecNumber evidence="2">3.1.4.-</ecNumber>
    </recommendedName>
</protein>
<evidence type="ECO:0000256" key="2">
    <source>
        <dbReference type="RuleBase" id="RU362039"/>
    </source>
</evidence>
<dbReference type="InterPro" id="IPR053193">
    <property type="entry name" value="MetalloPDE_YfcE-like"/>
</dbReference>
<name>A0A326UF36_THEHA</name>
<dbReference type="GO" id="GO:0016787">
    <property type="term" value="F:hydrolase activity"/>
    <property type="evidence" value="ECO:0007669"/>
    <property type="project" value="UniProtKB-UniRule"/>
</dbReference>
<gene>
    <name evidence="4" type="ORF">EI42_04229</name>
</gene>
<dbReference type="AlphaFoldDB" id="A0A326UF36"/>
<comment type="caution">
    <text evidence="4">The sequence shown here is derived from an EMBL/GenBank/DDBJ whole genome shotgun (WGS) entry which is preliminary data.</text>
</comment>
<sequence length="163" mass="18079">MLLGVFSDVHDNLDKLRKLLDLYQQRGISTLIFCGDFCSPVPARIMGASGLEIHCVFGNGDGDRFTMLQLAHEGFSNLQLHGEYAELEFAGAKIAVTHYPFYGKALARTGDYQAVFCGHTHQLHEERIGECLWLNPGDVLGLQGRSTCAIYDTETNQAEILEL</sequence>
<proteinExistence type="inferred from homology"/>
<evidence type="ECO:0000313" key="5">
    <source>
        <dbReference type="Proteomes" id="UP000248806"/>
    </source>
</evidence>
<dbReference type="PANTHER" id="PTHR43165:SF1">
    <property type="entry name" value="PHOSPHODIESTERASE MJ0936"/>
    <property type="match status" value="1"/>
</dbReference>
<comment type="cofactor">
    <cofactor evidence="2">
        <name>a divalent metal cation</name>
        <dbReference type="ChEBI" id="CHEBI:60240"/>
    </cofactor>
</comment>
<dbReference type="OrthoDB" id="9800565at2"/>
<feature type="domain" description="Calcineurin-like phosphoesterase" evidence="3">
    <location>
        <begin position="1"/>
        <end position="155"/>
    </location>
</feature>
<dbReference type="EMBL" id="QKUF01000018">
    <property type="protein sequence ID" value="PZW25385.1"/>
    <property type="molecule type" value="Genomic_DNA"/>
</dbReference>
<dbReference type="InterPro" id="IPR024654">
    <property type="entry name" value="Calcineurin-like_PHP_lpxH"/>
</dbReference>
<dbReference type="InterPro" id="IPR000979">
    <property type="entry name" value="Phosphodiesterase_MJ0936/Vps29"/>
</dbReference>
<evidence type="ECO:0000313" key="4">
    <source>
        <dbReference type="EMBL" id="PZW25385.1"/>
    </source>
</evidence>
<dbReference type="Gene3D" id="3.60.21.10">
    <property type="match status" value="1"/>
</dbReference>
<dbReference type="InterPro" id="IPR029052">
    <property type="entry name" value="Metallo-depent_PP-like"/>
</dbReference>
<dbReference type="PANTHER" id="PTHR43165">
    <property type="entry name" value="METALLOPHOSPHOESTERASE"/>
    <property type="match status" value="1"/>
</dbReference>
<dbReference type="Pfam" id="PF12850">
    <property type="entry name" value="Metallophos_2"/>
    <property type="match status" value="1"/>
</dbReference>
<dbReference type="EC" id="3.1.4.-" evidence="2"/>
<organism evidence="4 5">
    <name type="scientific">Thermosporothrix hazakensis</name>
    <dbReference type="NCBI Taxonomy" id="644383"/>
    <lineage>
        <taxon>Bacteria</taxon>
        <taxon>Bacillati</taxon>
        <taxon>Chloroflexota</taxon>
        <taxon>Ktedonobacteria</taxon>
        <taxon>Ktedonobacterales</taxon>
        <taxon>Thermosporotrichaceae</taxon>
        <taxon>Thermosporothrix</taxon>
    </lineage>
</organism>